<organism evidence="2 3">
    <name type="scientific">Prorocentrum cordatum</name>
    <dbReference type="NCBI Taxonomy" id="2364126"/>
    <lineage>
        <taxon>Eukaryota</taxon>
        <taxon>Sar</taxon>
        <taxon>Alveolata</taxon>
        <taxon>Dinophyceae</taxon>
        <taxon>Prorocentrales</taxon>
        <taxon>Prorocentraceae</taxon>
        <taxon>Prorocentrum</taxon>
    </lineage>
</organism>
<keyword evidence="1" id="KW-1133">Transmembrane helix</keyword>
<proteinExistence type="predicted"/>
<comment type="caution">
    <text evidence="2">The sequence shown here is derived from an EMBL/GenBank/DDBJ whole genome shotgun (WGS) entry which is preliminary data.</text>
</comment>
<dbReference type="Pfam" id="PF13347">
    <property type="entry name" value="MFS_2"/>
    <property type="match status" value="1"/>
</dbReference>
<sequence>AMSNCLFLMVGKGNVILLWIISALNGLPIGAKFLADSILSDIIDYDQFLTGQRNEATYFMFKGFLPKIVLIPASAVPIALLATVGYVAPVAGVDQEQPDSAKFYVKAVVFTAFIFSTLAFFLKWRYPLTTDDQLKQLRLGLQAHQQGDEYPDPVTGTPYKPMSVDSDLQKTYQLLDHFRRWRLYSKFVFRKEGDIGAEIEDPMMMPSSESKQLERLIQPVPGAHRNLQETSPLRLGLAASRHCRGPERHPLPAGL</sequence>
<feature type="non-terminal residue" evidence="2">
    <location>
        <position position="1"/>
    </location>
</feature>
<feature type="transmembrane region" description="Helical" evidence="1">
    <location>
        <begin position="16"/>
        <end position="35"/>
    </location>
</feature>
<gene>
    <name evidence="2" type="ORF">PCOR1329_LOCUS18346</name>
</gene>
<protein>
    <submittedName>
        <fullName evidence="2">Uncharacterized protein</fullName>
    </submittedName>
</protein>
<accession>A0ABN9R7K9</accession>
<keyword evidence="3" id="KW-1185">Reference proteome</keyword>
<feature type="transmembrane region" description="Helical" evidence="1">
    <location>
        <begin position="68"/>
        <end position="91"/>
    </location>
</feature>
<name>A0ABN9R7K9_9DINO</name>
<evidence type="ECO:0000313" key="2">
    <source>
        <dbReference type="EMBL" id="CAK0814852.1"/>
    </source>
</evidence>
<keyword evidence="1" id="KW-0472">Membrane</keyword>
<dbReference type="EMBL" id="CAUYUJ010005760">
    <property type="protein sequence ID" value="CAK0814852.1"/>
    <property type="molecule type" value="Genomic_DNA"/>
</dbReference>
<dbReference type="Proteomes" id="UP001189429">
    <property type="component" value="Unassembled WGS sequence"/>
</dbReference>
<feature type="transmembrane region" description="Helical" evidence="1">
    <location>
        <begin position="103"/>
        <end position="122"/>
    </location>
</feature>
<keyword evidence="1" id="KW-0812">Transmembrane</keyword>
<evidence type="ECO:0000313" key="3">
    <source>
        <dbReference type="Proteomes" id="UP001189429"/>
    </source>
</evidence>
<evidence type="ECO:0000256" key="1">
    <source>
        <dbReference type="SAM" id="Phobius"/>
    </source>
</evidence>
<reference evidence="2" key="1">
    <citation type="submission" date="2023-10" db="EMBL/GenBank/DDBJ databases">
        <authorList>
            <person name="Chen Y."/>
            <person name="Shah S."/>
            <person name="Dougan E. K."/>
            <person name="Thang M."/>
            <person name="Chan C."/>
        </authorList>
    </citation>
    <scope>NUCLEOTIDE SEQUENCE [LARGE SCALE GENOMIC DNA]</scope>
</reference>